<accession>A0ABT1RPC5</accession>
<keyword evidence="3" id="KW-1185">Reference proteome</keyword>
<dbReference type="Gene3D" id="3.40.50.300">
    <property type="entry name" value="P-loop containing nucleotide triphosphate hydrolases"/>
    <property type="match status" value="1"/>
</dbReference>
<comment type="caution">
    <text evidence="2">The sequence shown here is derived from an EMBL/GenBank/DDBJ whole genome shotgun (WGS) entry which is preliminary data.</text>
</comment>
<reference evidence="2 3" key="1">
    <citation type="submission" date="2022-06" db="EMBL/GenBank/DDBJ databases">
        <title>Isolation of gut microbiota from human fecal samples.</title>
        <authorList>
            <person name="Pamer E.G."/>
            <person name="Barat B."/>
            <person name="Waligurski E."/>
            <person name="Medina S."/>
            <person name="Paddock L."/>
            <person name="Mostad J."/>
        </authorList>
    </citation>
    <scope>NUCLEOTIDE SEQUENCE [LARGE SCALE GENOMIC DNA]</scope>
    <source>
        <strain evidence="2 3">SL.3.17</strain>
    </source>
</reference>
<proteinExistence type="predicted"/>
<feature type="domain" description="AAA+ ATPase" evidence="1">
    <location>
        <begin position="32"/>
        <end position="188"/>
    </location>
</feature>
<dbReference type="SUPFAM" id="SSF52540">
    <property type="entry name" value="P-loop containing nucleoside triphosphate hydrolases"/>
    <property type="match status" value="1"/>
</dbReference>
<name>A0ABT1RPC5_9FIRM</name>
<evidence type="ECO:0000259" key="1">
    <source>
        <dbReference type="SMART" id="SM00382"/>
    </source>
</evidence>
<dbReference type="Proteomes" id="UP001524502">
    <property type="component" value="Unassembled WGS sequence"/>
</dbReference>
<dbReference type="SMART" id="SM00382">
    <property type="entry name" value="AAA"/>
    <property type="match status" value="1"/>
</dbReference>
<dbReference type="RefSeq" id="WP_256132243.1">
    <property type="nucleotide sequence ID" value="NZ_JANFXK010000010.1"/>
</dbReference>
<evidence type="ECO:0000313" key="3">
    <source>
        <dbReference type="Proteomes" id="UP001524502"/>
    </source>
</evidence>
<dbReference type="InterPro" id="IPR011704">
    <property type="entry name" value="ATPase_dyneun-rel_AAA"/>
</dbReference>
<dbReference type="EMBL" id="JANFXK010000010">
    <property type="protein sequence ID" value="MCQ4637049.1"/>
    <property type="molecule type" value="Genomic_DNA"/>
</dbReference>
<dbReference type="Pfam" id="PF07728">
    <property type="entry name" value="AAA_5"/>
    <property type="match status" value="1"/>
</dbReference>
<protein>
    <submittedName>
        <fullName evidence="2">AAA family ATPase</fullName>
    </submittedName>
</protein>
<gene>
    <name evidence="2" type="ORF">NE619_09955</name>
</gene>
<evidence type="ECO:0000313" key="2">
    <source>
        <dbReference type="EMBL" id="MCQ4637049.1"/>
    </source>
</evidence>
<dbReference type="CDD" id="cd00009">
    <property type="entry name" value="AAA"/>
    <property type="match status" value="1"/>
</dbReference>
<organism evidence="2 3">
    <name type="scientific">Anaerovorax odorimutans</name>
    <dbReference type="NCBI Taxonomy" id="109327"/>
    <lineage>
        <taxon>Bacteria</taxon>
        <taxon>Bacillati</taxon>
        <taxon>Bacillota</taxon>
        <taxon>Clostridia</taxon>
        <taxon>Peptostreptococcales</taxon>
        <taxon>Anaerovoracaceae</taxon>
        <taxon>Anaerovorax</taxon>
    </lineage>
</organism>
<sequence length="501" mass="57230">MNIAQAKEQIMNAMTAYFTKDELGNPRIPVEKQRPVFLIGPPGVGKTAIMEQIAAELGVGLVSYSMTHHTRQSALGLPYITEKEYEGFSYQVSEYTMSEIIGSVYELMRNTGLHEGILFLDEINCISETLAPCMLQFLQYKVFGQHQVPPGWIVVTAGNPPEYNKSVRDFDIVTWDRLKRIDVEPDYEAWKAYANKKGVHPAVMTYLSARKKDFYKVESTVDGRNFVTARSWDDLSEMIRLYEENSLKVDERLICQYLQDAKTAKEFAIYYDLFNKYRSDYKIEEIMDGRADEAIVFRASQAAIDERLSLLGLLFDAVTSKLRSVCEQEDVLDLLTAELKKIKEALPDREGKVSDLLEEHIAALEEKLESGRKASSMSAASRKSMQRAIARLEDFRAAAMRERAADFETVRTAFGTLVSDLKLLAGKAGAALEHSFGFCEKAFGDGDEILLFVTELTVNYYSARFIGHYGCDKYYLHNKELQFQERQQELIKRVNKMDWEW</sequence>
<dbReference type="InterPro" id="IPR003593">
    <property type="entry name" value="AAA+_ATPase"/>
</dbReference>
<dbReference type="InterPro" id="IPR027417">
    <property type="entry name" value="P-loop_NTPase"/>
</dbReference>